<dbReference type="PROSITE" id="PS50157">
    <property type="entry name" value="ZINC_FINGER_C2H2_2"/>
    <property type="match status" value="2"/>
</dbReference>
<dbReference type="InterPro" id="IPR036236">
    <property type="entry name" value="Znf_C2H2_sf"/>
</dbReference>
<evidence type="ECO:0000256" key="8">
    <source>
        <dbReference type="SAM" id="MobiDB-lite"/>
    </source>
</evidence>
<dbReference type="GO" id="GO:0005634">
    <property type="term" value="C:nucleus"/>
    <property type="evidence" value="ECO:0007669"/>
    <property type="project" value="UniProtKB-SubCell"/>
</dbReference>
<evidence type="ECO:0000256" key="4">
    <source>
        <dbReference type="ARBA" id="ARBA00022771"/>
    </source>
</evidence>
<evidence type="ECO:0000313" key="10">
    <source>
        <dbReference type="EMBL" id="PIL37057.1"/>
    </source>
</evidence>
<organism evidence="10 11">
    <name type="scientific">Ganoderma sinense ZZ0214-1</name>
    <dbReference type="NCBI Taxonomy" id="1077348"/>
    <lineage>
        <taxon>Eukaryota</taxon>
        <taxon>Fungi</taxon>
        <taxon>Dikarya</taxon>
        <taxon>Basidiomycota</taxon>
        <taxon>Agaricomycotina</taxon>
        <taxon>Agaricomycetes</taxon>
        <taxon>Polyporales</taxon>
        <taxon>Polyporaceae</taxon>
        <taxon>Ganoderma</taxon>
    </lineage>
</organism>
<comment type="subcellular location">
    <subcellularLocation>
        <location evidence="1">Nucleus</location>
    </subcellularLocation>
</comment>
<sequence length="706" mass="77099">MADVPYDYSFVPTANHTNNPNSGLPHARSLSLHCYPPYQHIRDPISHFDPFADAPRSAHNDPGFLPTLEFRVPLLPQAFHLPQEYQPRTRPALPSWLRSHYDDHVAGVQGKGILSQPTVPPSHSVPLSVPVSLGLPVALPVAVPVPLSFGPNSPSATDLPFPDYSTTSSQGDEIILKTETPPLGLQDIGRTEPPTKDILPYPSPVVAQDYPDLFATTFSQSDEASQDATFAAYAQLQLPMPPWSPPASSLPSLSYGSPSSSEHSYTLSVKELPFNGNLRLSLSPPPFTMCKVNEDTPSTAPTLGIIVDINMREQALAEQEPVLCVNPADIMAGFIRSSGPSPETSPKPDNNDDDYATVVRSEPALGLHTTSAGVATDTSGIPARQLSPLQDYNVDFHGDALVDPQNFPEEAISAIVSVLKSSSTKSEVAPLANGRPGSTVPSETFAADCEVVAPRPVYAQSGQTYPGSDLGMLRPDLVGASGGIAVAGSNNTSRNRVPLGDIRAVQLQYTVPPYVSYPPAFPNTPSYAFPPPPPVPQQMHAPLVDPPKPVLNAHVGIPLEELRQRAVEYRAQHPNAELDKAFLQSFAGRLSARGELLDDYRCYVVGCGQRNKRRDHILVHVGSHVEHRPWACQHCGMKFLRKNECKRHESSHEGRKPFSCQICAPFQDRSFVRQDLLKRHLRVSHGVHDTMRKRSQYKKDDVEYWP</sequence>
<dbReference type="Proteomes" id="UP000230002">
    <property type="component" value="Unassembled WGS sequence"/>
</dbReference>
<keyword evidence="2" id="KW-0479">Metal-binding</keyword>
<keyword evidence="3" id="KW-0677">Repeat</keyword>
<dbReference type="SMART" id="SM00355">
    <property type="entry name" value="ZnF_C2H2"/>
    <property type="match status" value="3"/>
</dbReference>
<feature type="region of interest" description="Disordered" evidence="8">
    <location>
        <begin position="335"/>
        <end position="355"/>
    </location>
</feature>
<evidence type="ECO:0000256" key="7">
    <source>
        <dbReference type="PROSITE-ProRule" id="PRU00042"/>
    </source>
</evidence>
<protein>
    <submittedName>
        <fullName evidence="10">Transcription factor</fullName>
    </submittedName>
</protein>
<evidence type="ECO:0000256" key="6">
    <source>
        <dbReference type="ARBA" id="ARBA00023242"/>
    </source>
</evidence>
<accession>A0A2G8STF7</accession>
<feature type="domain" description="C2H2-type" evidence="9">
    <location>
        <begin position="630"/>
        <end position="657"/>
    </location>
</feature>
<dbReference type="SUPFAM" id="SSF57667">
    <property type="entry name" value="beta-beta-alpha zinc fingers"/>
    <property type="match status" value="1"/>
</dbReference>
<evidence type="ECO:0000256" key="2">
    <source>
        <dbReference type="ARBA" id="ARBA00022723"/>
    </source>
</evidence>
<keyword evidence="6" id="KW-0539">Nucleus</keyword>
<feature type="domain" description="C2H2-type" evidence="9">
    <location>
        <begin position="600"/>
        <end position="629"/>
    </location>
</feature>
<gene>
    <name evidence="10" type="ORF">GSI_00749</name>
</gene>
<dbReference type="AlphaFoldDB" id="A0A2G8STF7"/>
<feature type="compositionally biased region" description="Polar residues" evidence="8">
    <location>
        <begin position="338"/>
        <end position="348"/>
    </location>
</feature>
<evidence type="ECO:0000256" key="1">
    <source>
        <dbReference type="ARBA" id="ARBA00004123"/>
    </source>
</evidence>
<dbReference type="EMBL" id="AYKW01000001">
    <property type="protein sequence ID" value="PIL37057.1"/>
    <property type="molecule type" value="Genomic_DNA"/>
</dbReference>
<dbReference type="STRING" id="1077348.A0A2G8STF7"/>
<dbReference type="PANTHER" id="PTHR24394:SF29">
    <property type="entry name" value="MYONEURIN"/>
    <property type="match status" value="1"/>
</dbReference>
<proteinExistence type="predicted"/>
<evidence type="ECO:0000259" key="9">
    <source>
        <dbReference type="PROSITE" id="PS50157"/>
    </source>
</evidence>
<comment type="caution">
    <text evidence="10">The sequence shown here is derived from an EMBL/GenBank/DDBJ whole genome shotgun (WGS) entry which is preliminary data.</text>
</comment>
<keyword evidence="4 7" id="KW-0863">Zinc-finger</keyword>
<dbReference type="GO" id="GO:0000981">
    <property type="term" value="F:DNA-binding transcription factor activity, RNA polymerase II-specific"/>
    <property type="evidence" value="ECO:0007669"/>
    <property type="project" value="TreeGrafter"/>
</dbReference>
<evidence type="ECO:0000256" key="5">
    <source>
        <dbReference type="ARBA" id="ARBA00022833"/>
    </source>
</evidence>
<dbReference type="OrthoDB" id="8117402at2759"/>
<evidence type="ECO:0000313" key="11">
    <source>
        <dbReference type="Proteomes" id="UP000230002"/>
    </source>
</evidence>
<dbReference type="Gene3D" id="3.30.160.60">
    <property type="entry name" value="Classic Zinc Finger"/>
    <property type="match status" value="1"/>
</dbReference>
<dbReference type="GO" id="GO:0008270">
    <property type="term" value="F:zinc ion binding"/>
    <property type="evidence" value="ECO:0007669"/>
    <property type="project" value="UniProtKB-KW"/>
</dbReference>
<keyword evidence="11" id="KW-1185">Reference proteome</keyword>
<name>A0A2G8STF7_9APHY</name>
<dbReference type="PROSITE" id="PS00028">
    <property type="entry name" value="ZINC_FINGER_C2H2_1"/>
    <property type="match status" value="1"/>
</dbReference>
<dbReference type="InterPro" id="IPR013087">
    <property type="entry name" value="Znf_C2H2_type"/>
</dbReference>
<dbReference type="PANTHER" id="PTHR24394">
    <property type="entry name" value="ZINC FINGER PROTEIN"/>
    <property type="match status" value="1"/>
</dbReference>
<evidence type="ECO:0000256" key="3">
    <source>
        <dbReference type="ARBA" id="ARBA00022737"/>
    </source>
</evidence>
<keyword evidence="5" id="KW-0862">Zinc</keyword>
<reference evidence="10 11" key="1">
    <citation type="journal article" date="2015" name="Sci. Rep.">
        <title>Chromosome-level genome map provides insights into diverse defense mechanisms in the medicinal fungus Ganoderma sinense.</title>
        <authorList>
            <person name="Zhu Y."/>
            <person name="Xu J."/>
            <person name="Sun C."/>
            <person name="Zhou S."/>
            <person name="Xu H."/>
            <person name="Nelson D.R."/>
            <person name="Qian J."/>
            <person name="Song J."/>
            <person name="Luo H."/>
            <person name="Xiang L."/>
            <person name="Li Y."/>
            <person name="Xu Z."/>
            <person name="Ji A."/>
            <person name="Wang L."/>
            <person name="Lu S."/>
            <person name="Hayward A."/>
            <person name="Sun W."/>
            <person name="Li X."/>
            <person name="Schwartz D.C."/>
            <person name="Wang Y."/>
            <person name="Chen S."/>
        </authorList>
    </citation>
    <scope>NUCLEOTIDE SEQUENCE [LARGE SCALE GENOMIC DNA]</scope>
    <source>
        <strain evidence="10 11">ZZ0214-1</strain>
    </source>
</reference>